<dbReference type="RefSeq" id="WP_277750703.1">
    <property type="nucleotide sequence ID" value="NZ_SAUN01000001.1"/>
</dbReference>
<protein>
    <submittedName>
        <fullName evidence="2">Uncharacterized protein</fullName>
    </submittedName>
</protein>
<evidence type="ECO:0000313" key="2">
    <source>
        <dbReference type="EMBL" id="RVX39943.1"/>
    </source>
</evidence>
<dbReference type="Proteomes" id="UP000284824">
    <property type="component" value="Unassembled WGS sequence"/>
</dbReference>
<evidence type="ECO:0000313" key="3">
    <source>
        <dbReference type="Proteomes" id="UP000284824"/>
    </source>
</evidence>
<dbReference type="EMBL" id="SAUN01000001">
    <property type="protein sequence ID" value="RVX39943.1"/>
    <property type="molecule type" value="Genomic_DNA"/>
</dbReference>
<feature type="region of interest" description="Disordered" evidence="1">
    <location>
        <begin position="14"/>
        <end position="40"/>
    </location>
</feature>
<gene>
    <name evidence="2" type="ORF">EDD27_2320</name>
</gene>
<accession>A0A438M3A0</accession>
<reference evidence="2 3" key="1">
    <citation type="submission" date="2019-01" db="EMBL/GenBank/DDBJ databases">
        <title>Sequencing the genomes of 1000 actinobacteria strains.</title>
        <authorList>
            <person name="Klenk H.-P."/>
        </authorList>
    </citation>
    <scope>NUCLEOTIDE SEQUENCE [LARGE SCALE GENOMIC DNA]</scope>
    <source>
        <strain evidence="2 3">DSM 43925</strain>
    </source>
</reference>
<keyword evidence="3" id="KW-1185">Reference proteome</keyword>
<proteinExistence type="predicted"/>
<evidence type="ECO:0000256" key="1">
    <source>
        <dbReference type="SAM" id="MobiDB-lite"/>
    </source>
</evidence>
<dbReference type="AlphaFoldDB" id="A0A438M3A0"/>
<organism evidence="2 3">
    <name type="scientific">Nonomuraea polychroma</name>
    <dbReference type="NCBI Taxonomy" id="46176"/>
    <lineage>
        <taxon>Bacteria</taxon>
        <taxon>Bacillati</taxon>
        <taxon>Actinomycetota</taxon>
        <taxon>Actinomycetes</taxon>
        <taxon>Streptosporangiales</taxon>
        <taxon>Streptosporangiaceae</taxon>
        <taxon>Nonomuraea</taxon>
    </lineage>
</organism>
<comment type="caution">
    <text evidence="2">The sequence shown here is derived from an EMBL/GenBank/DDBJ whole genome shotgun (WGS) entry which is preliminary data.</text>
</comment>
<name>A0A438M3A0_9ACTN</name>
<sequence>MTIVVNANPYQTIGFGYSRHRRPDPRIADQTARPWNPPRR</sequence>